<proteinExistence type="predicted"/>
<evidence type="ECO:0000259" key="2">
    <source>
        <dbReference type="Pfam" id="PF12937"/>
    </source>
</evidence>
<accession>A0AAD3THF7</accession>
<sequence length="286" mass="32814">MTLSHPVAAALLRTNPIVKRRSGFASLVHQTCTKHAIMSALPEELWRRILEIGVERSNLSYKDLCCLSISCRRFHRLSDEDSLWSSLLSSDFPQHNNSDPSFLSTSRSSSSKTLYKIRYEKDRTRKLAAHRRAVLRSESVIAQHSRKLQELQIQRKKETQKIEAAALELLNLRKARLASVAMKVWQPEVIQGRQKQIVEQYAVPVDSRINALEMEVKLCKQQIVVFDKAHRDGMQRLEVAKEQLLAMEYHPLRDYSAIVYVSALFRSLSAPSYIEMVVKFDCSGDC</sequence>
<evidence type="ECO:0000313" key="4">
    <source>
        <dbReference type="Proteomes" id="UP001279734"/>
    </source>
</evidence>
<comment type="caution">
    <text evidence="3">The sequence shown here is derived from an EMBL/GenBank/DDBJ whole genome shotgun (WGS) entry which is preliminary data.</text>
</comment>
<gene>
    <name evidence="3" type="ORF">Nepgr_031816</name>
</gene>
<dbReference type="Proteomes" id="UP001279734">
    <property type="component" value="Unassembled WGS sequence"/>
</dbReference>
<evidence type="ECO:0000256" key="1">
    <source>
        <dbReference type="SAM" id="Coils"/>
    </source>
</evidence>
<dbReference type="InterPro" id="IPR001810">
    <property type="entry name" value="F-box_dom"/>
</dbReference>
<dbReference type="SUPFAM" id="SSF81383">
    <property type="entry name" value="F-box domain"/>
    <property type="match status" value="1"/>
</dbReference>
<feature type="coiled-coil region" evidence="1">
    <location>
        <begin position="141"/>
        <end position="175"/>
    </location>
</feature>
<organism evidence="3 4">
    <name type="scientific">Nepenthes gracilis</name>
    <name type="common">Slender pitcher plant</name>
    <dbReference type="NCBI Taxonomy" id="150966"/>
    <lineage>
        <taxon>Eukaryota</taxon>
        <taxon>Viridiplantae</taxon>
        <taxon>Streptophyta</taxon>
        <taxon>Embryophyta</taxon>
        <taxon>Tracheophyta</taxon>
        <taxon>Spermatophyta</taxon>
        <taxon>Magnoliopsida</taxon>
        <taxon>eudicotyledons</taxon>
        <taxon>Gunneridae</taxon>
        <taxon>Pentapetalae</taxon>
        <taxon>Caryophyllales</taxon>
        <taxon>Nepenthaceae</taxon>
        <taxon>Nepenthes</taxon>
    </lineage>
</organism>
<dbReference type="InterPro" id="IPR036047">
    <property type="entry name" value="F-box-like_dom_sf"/>
</dbReference>
<evidence type="ECO:0000313" key="3">
    <source>
        <dbReference type="EMBL" id="GMH29973.1"/>
    </source>
</evidence>
<dbReference type="CDD" id="cd09917">
    <property type="entry name" value="F-box_SF"/>
    <property type="match status" value="1"/>
</dbReference>
<reference evidence="3" key="1">
    <citation type="submission" date="2023-05" db="EMBL/GenBank/DDBJ databases">
        <title>Nepenthes gracilis genome sequencing.</title>
        <authorList>
            <person name="Fukushima K."/>
        </authorList>
    </citation>
    <scope>NUCLEOTIDE SEQUENCE</scope>
    <source>
        <strain evidence="3">SING2019-196</strain>
    </source>
</reference>
<dbReference type="EMBL" id="BSYO01000037">
    <property type="protein sequence ID" value="GMH29973.1"/>
    <property type="molecule type" value="Genomic_DNA"/>
</dbReference>
<name>A0AAD3THF7_NEPGR</name>
<keyword evidence="1" id="KW-0175">Coiled coil</keyword>
<dbReference type="Gene3D" id="1.20.1280.50">
    <property type="match status" value="1"/>
</dbReference>
<feature type="domain" description="F-box" evidence="2">
    <location>
        <begin position="39"/>
        <end position="87"/>
    </location>
</feature>
<dbReference type="AlphaFoldDB" id="A0AAD3THF7"/>
<dbReference type="Pfam" id="PF12937">
    <property type="entry name" value="F-box-like"/>
    <property type="match status" value="1"/>
</dbReference>
<keyword evidence="4" id="KW-1185">Reference proteome</keyword>
<protein>
    <recommendedName>
        <fullName evidence="2">F-box domain-containing protein</fullName>
    </recommendedName>
</protein>